<sequence>MNGVDAFAAVADRLDLFADQVRYERVLACRDMADWCRAQDGAGMTATDAFEAVADYCDIAAHAMPILGNYVGFERYVAYGGIAGWCRKAGRDAWVHQTKGAHDGQDEEPVRVRKGEGRRGIQRPV</sequence>
<protein>
    <submittedName>
        <fullName evidence="2">Uncharacterized protein</fullName>
    </submittedName>
</protein>
<dbReference type="AlphaFoldDB" id="A0A7J5MXC0"/>
<feature type="region of interest" description="Disordered" evidence="1">
    <location>
        <begin position="97"/>
        <end position="125"/>
    </location>
</feature>
<organism evidence="2 3">
    <name type="scientific">Bifidobacterium adolescentis</name>
    <dbReference type="NCBI Taxonomy" id="1680"/>
    <lineage>
        <taxon>Bacteria</taxon>
        <taxon>Bacillati</taxon>
        <taxon>Actinomycetota</taxon>
        <taxon>Actinomycetes</taxon>
        <taxon>Bifidobacteriales</taxon>
        <taxon>Bifidobacteriaceae</taxon>
        <taxon>Bifidobacterium</taxon>
    </lineage>
</organism>
<evidence type="ECO:0000313" key="2">
    <source>
        <dbReference type="EMBL" id="KAB5744702.1"/>
    </source>
</evidence>
<accession>A0A7J5MXC0</accession>
<feature type="compositionally biased region" description="Basic and acidic residues" evidence="1">
    <location>
        <begin position="97"/>
        <end position="119"/>
    </location>
</feature>
<evidence type="ECO:0000313" key="3">
    <source>
        <dbReference type="Proteomes" id="UP000437631"/>
    </source>
</evidence>
<reference evidence="2 3" key="1">
    <citation type="journal article" date="2019" name="Nat. Med.">
        <title>A library of human gut bacterial isolates paired with longitudinal multiomics data enables mechanistic microbiome research.</title>
        <authorList>
            <person name="Poyet M."/>
            <person name="Groussin M."/>
            <person name="Gibbons S.M."/>
            <person name="Avila-Pacheco J."/>
            <person name="Jiang X."/>
            <person name="Kearney S.M."/>
            <person name="Perrotta A.R."/>
            <person name="Berdy B."/>
            <person name="Zhao S."/>
            <person name="Lieberman T.D."/>
            <person name="Swanson P.K."/>
            <person name="Smith M."/>
            <person name="Roesemann S."/>
            <person name="Alexander J.E."/>
            <person name="Rich S.A."/>
            <person name="Livny J."/>
            <person name="Vlamakis H."/>
            <person name="Clish C."/>
            <person name="Bullock K."/>
            <person name="Deik A."/>
            <person name="Scott J."/>
            <person name="Pierce K.A."/>
            <person name="Xavier R.J."/>
            <person name="Alm E.J."/>
        </authorList>
    </citation>
    <scope>NUCLEOTIDE SEQUENCE [LARGE SCALE GENOMIC DNA]</scope>
    <source>
        <strain evidence="2 3">BIOML-A190</strain>
    </source>
</reference>
<dbReference type="EMBL" id="WDLT01000009">
    <property type="protein sequence ID" value="KAB5744702.1"/>
    <property type="molecule type" value="Genomic_DNA"/>
</dbReference>
<gene>
    <name evidence="2" type="ORF">GA752_07990</name>
</gene>
<evidence type="ECO:0000256" key="1">
    <source>
        <dbReference type="SAM" id="MobiDB-lite"/>
    </source>
</evidence>
<dbReference type="Proteomes" id="UP000437631">
    <property type="component" value="Unassembled WGS sequence"/>
</dbReference>
<name>A0A7J5MXC0_BIFAD</name>
<proteinExistence type="predicted"/>
<comment type="caution">
    <text evidence="2">The sequence shown here is derived from an EMBL/GenBank/DDBJ whole genome shotgun (WGS) entry which is preliminary data.</text>
</comment>